<reference evidence="2" key="1">
    <citation type="submission" date="2016-04" db="EMBL/GenBank/DDBJ databases">
        <title>The genome sequence project of a novel Fervidobacterium isolate from a hot spring in Thailand.</title>
        <authorList>
            <person name="Gonzalez J.M."/>
            <person name="Cuecas A."/>
            <person name="Kanoksilapatham W."/>
        </authorList>
    </citation>
    <scope>NUCLEOTIDE SEQUENCE [LARGE SCALE GENOMIC DNA]</scope>
    <source>
        <strain evidence="2">FC2004</strain>
    </source>
</reference>
<keyword evidence="2" id="KW-1185">Reference proteome</keyword>
<dbReference type="RefSeq" id="WP_069292584.1">
    <property type="nucleotide sequence ID" value="NZ_CP140110.1"/>
</dbReference>
<dbReference type="STRING" id="1008305.A4H02_02580"/>
<name>A0A1E3G5M8_9BACT</name>
<accession>A0A1E3G5M8</accession>
<evidence type="ECO:0008006" key="3">
    <source>
        <dbReference type="Google" id="ProtNLM"/>
    </source>
</evidence>
<comment type="caution">
    <text evidence="1">The sequence shown here is derived from an EMBL/GenBank/DDBJ whole genome shotgun (WGS) entry which is preliminary data.</text>
</comment>
<sequence length="230" mass="26593">MRTRPLSTSKRKKEGSSLKVAFAVVLFLLLGVLAVFGLKIGSVRNSEEFAQNKISAYYFYTETDSVYNHLIIVNGEKRSIHVVRVPSYAFFYSKKLGVRESKPRDQVVYLNELLNIKPTFYYVIPERDEFFKRQGVKNVEEFLTLYSKRGLKLFDYFRFEKLVSQLRPDSNITAPGLAKLYDALGRYGIQTVDIPTLTKLPIKITVGNQVFIRHYVDEEGLENLRKSLQN</sequence>
<organism evidence="1 2">
    <name type="scientific">Fervidobacterium thailandense</name>
    <dbReference type="NCBI Taxonomy" id="1008305"/>
    <lineage>
        <taxon>Bacteria</taxon>
        <taxon>Thermotogati</taxon>
        <taxon>Thermotogota</taxon>
        <taxon>Thermotogae</taxon>
        <taxon>Thermotogales</taxon>
        <taxon>Fervidobacteriaceae</taxon>
        <taxon>Fervidobacterium</taxon>
    </lineage>
</organism>
<dbReference type="EMBL" id="LWAF01000002">
    <property type="protein sequence ID" value="ODN31163.1"/>
    <property type="molecule type" value="Genomic_DNA"/>
</dbReference>
<proteinExistence type="predicted"/>
<evidence type="ECO:0000313" key="1">
    <source>
        <dbReference type="EMBL" id="ODN31163.1"/>
    </source>
</evidence>
<dbReference type="Proteomes" id="UP000094570">
    <property type="component" value="Unassembled WGS sequence"/>
</dbReference>
<gene>
    <name evidence="1" type="ORF">A4H02_02580</name>
</gene>
<dbReference type="OrthoDB" id="47051at2"/>
<protein>
    <recommendedName>
        <fullName evidence="3">LytR family transcriptional regulator</fullName>
    </recommendedName>
</protein>
<evidence type="ECO:0000313" key="2">
    <source>
        <dbReference type="Proteomes" id="UP000094570"/>
    </source>
</evidence>
<dbReference type="AlphaFoldDB" id="A0A1E3G5M8"/>